<gene>
    <name evidence="1" type="ORF">FHX42_003414</name>
</gene>
<dbReference type="Proteomes" id="UP000569329">
    <property type="component" value="Unassembled WGS sequence"/>
</dbReference>
<organism evidence="1 2">
    <name type="scientific">Halosaccharopolyspora lacisalsi</name>
    <dbReference type="NCBI Taxonomy" id="1000566"/>
    <lineage>
        <taxon>Bacteria</taxon>
        <taxon>Bacillati</taxon>
        <taxon>Actinomycetota</taxon>
        <taxon>Actinomycetes</taxon>
        <taxon>Pseudonocardiales</taxon>
        <taxon>Pseudonocardiaceae</taxon>
        <taxon>Halosaccharopolyspora</taxon>
    </lineage>
</organism>
<accession>A0A839E570</accession>
<proteinExistence type="predicted"/>
<sequence>MSEADDGASRCSGAEWEELDRLRRENRLLRVENEMLTRIATEYALERRDGVGRTGPGWSS</sequence>
<name>A0A839E570_9PSEU</name>
<evidence type="ECO:0000313" key="1">
    <source>
        <dbReference type="EMBL" id="MBA8826048.1"/>
    </source>
</evidence>
<protein>
    <submittedName>
        <fullName evidence="1">Transposase-like protein</fullName>
    </submittedName>
</protein>
<dbReference type="AlphaFoldDB" id="A0A839E570"/>
<dbReference type="EMBL" id="JACGWZ010000004">
    <property type="protein sequence ID" value="MBA8826048.1"/>
    <property type="molecule type" value="Genomic_DNA"/>
</dbReference>
<comment type="caution">
    <text evidence="1">The sequence shown here is derived from an EMBL/GenBank/DDBJ whole genome shotgun (WGS) entry which is preliminary data.</text>
</comment>
<reference evidence="1 2" key="1">
    <citation type="submission" date="2020-07" db="EMBL/GenBank/DDBJ databases">
        <title>Sequencing the genomes of 1000 actinobacteria strains.</title>
        <authorList>
            <person name="Klenk H.-P."/>
        </authorList>
    </citation>
    <scope>NUCLEOTIDE SEQUENCE [LARGE SCALE GENOMIC DNA]</scope>
    <source>
        <strain evidence="1 2">DSM 45975</strain>
    </source>
</reference>
<keyword evidence="2" id="KW-1185">Reference proteome</keyword>
<evidence type="ECO:0000313" key="2">
    <source>
        <dbReference type="Proteomes" id="UP000569329"/>
    </source>
</evidence>
<dbReference type="RefSeq" id="WP_182545271.1">
    <property type="nucleotide sequence ID" value="NZ_JACGWZ010000004.1"/>
</dbReference>